<dbReference type="InterPro" id="IPR009290">
    <property type="entry name" value="Radial_spoke_3"/>
</dbReference>
<keyword evidence="7" id="KW-0206">Cytoskeleton</keyword>
<feature type="compositionally biased region" description="Basic and acidic residues" evidence="10">
    <location>
        <begin position="363"/>
        <end position="392"/>
    </location>
</feature>
<keyword evidence="6" id="KW-0969">Cilium</keyword>
<comment type="similarity">
    <text evidence="2">Belongs to the flagellar radial spoke RSP3 family.</text>
</comment>
<keyword evidence="5 11" id="KW-0282">Flagellum</keyword>
<accession>A0ABQ9XWM6</accession>
<comment type="caution">
    <text evidence="11">The sequence shown here is derived from an EMBL/GenBank/DDBJ whole genome shotgun (WGS) entry which is preliminary data.</text>
</comment>
<evidence type="ECO:0000256" key="5">
    <source>
        <dbReference type="ARBA" id="ARBA00022846"/>
    </source>
</evidence>
<name>A0ABQ9XWM6_9EUKA</name>
<evidence type="ECO:0000256" key="2">
    <source>
        <dbReference type="ARBA" id="ARBA00006737"/>
    </source>
</evidence>
<feature type="compositionally biased region" description="Polar residues" evidence="10">
    <location>
        <begin position="1"/>
        <end position="14"/>
    </location>
</feature>
<feature type="compositionally biased region" description="Acidic residues" evidence="10">
    <location>
        <begin position="393"/>
        <end position="418"/>
    </location>
</feature>
<evidence type="ECO:0000256" key="3">
    <source>
        <dbReference type="ARBA" id="ARBA00022490"/>
    </source>
</evidence>
<reference evidence="11 12" key="1">
    <citation type="journal article" date="2022" name="bioRxiv">
        <title>Genomics of Preaxostyla Flagellates Illuminates Evolutionary Transitions and the Path Towards Mitochondrial Loss.</title>
        <authorList>
            <person name="Novak L.V.F."/>
            <person name="Treitli S.C."/>
            <person name="Pyrih J."/>
            <person name="Halakuc P."/>
            <person name="Pipaliya S.V."/>
            <person name="Vacek V."/>
            <person name="Brzon O."/>
            <person name="Soukal P."/>
            <person name="Eme L."/>
            <person name="Dacks J.B."/>
            <person name="Karnkowska A."/>
            <person name="Elias M."/>
            <person name="Hampl V."/>
        </authorList>
    </citation>
    <scope>NUCLEOTIDE SEQUENCE [LARGE SCALE GENOMIC DNA]</scope>
    <source>
        <strain evidence="11">NAU3</strain>
        <tissue evidence="11">Gut</tissue>
    </source>
</reference>
<evidence type="ECO:0000313" key="11">
    <source>
        <dbReference type="EMBL" id="KAK2955873.1"/>
    </source>
</evidence>
<evidence type="ECO:0000256" key="8">
    <source>
        <dbReference type="ARBA" id="ARBA00023273"/>
    </source>
</evidence>
<feature type="coiled-coil region" evidence="9">
    <location>
        <begin position="181"/>
        <end position="237"/>
    </location>
</feature>
<gene>
    <name evidence="11" type="ORF">BLNAU_9224</name>
</gene>
<dbReference type="Proteomes" id="UP001281761">
    <property type="component" value="Unassembled WGS sequence"/>
</dbReference>
<evidence type="ECO:0000256" key="9">
    <source>
        <dbReference type="SAM" id="Coils"/>
    </source>
</evidence>
<dbReference type="PANTHER" id="PTHR21648">
    <property type="entry name" value="FLAGELLAR RADIAL SPOKE PROTEIN 3"/>
    <property type="match status" value="1"/>
</dbReference>
<evidence type="ECO:0000256" key="6">
    <source>
        <dbReference type="ARBA" id="ARBA00023069"/>
    </source>
</evidence>
<evidence type="ECO:0000256" key="4">
    <source>
        <dbReference type="ARBA" id="ARBA00022553"/>
    </source>
</evidence>
<dbReference type="EMBL" id="JARBJD010000062">
    <property type="protein sequence ID" value="KAK2955873.1"/>
    <property type="molecule type" value="Genomic_DNA"/>
</dbReference>
<feature type="region of interest" description="Disordered" evidence="10">
    <location>
        <begin position="363"/>
        <end position="418"/>
    </location>
</feature>
<organism evidence="11 12">
    <name type="scientific">Blattamonas nauphoetae</name>
    <dbReference type="NCBI Taxonomy" id="2049346"/>
    <lineage>
        <taxon>Eukaryota</taxon>
        <taxon>Metamonada</taxon>
        <taxon>Preaxostyla</taxon>
        <taxon>Oxymonadida</taxon>
        <taxon>Blattamonas</taxon>
    </lineage>
</organism>
<keyword evidence="9" id="KW-0175">Coiled coil</keyword>
<feature type="region of interest" description="Disordered" evidence="10">
    <location>
        <begin position="1"/>
        <end position="20"/>
    </location>
</feature>
<keyword evidence="3" id="KW-0963">Cytoplasm</keyword>
<evidence type="ECO:0000256" key="7">
    <source>
        <dbReference type="ARBA" id="ARBA00023212"/>
    </source>
</evidence>
<comment type="subcellular location">
    <subcellularLocation>
        <location evidence="1">Cytoplasm</location>
        <location evidence="1">Cytoskeleton</location>
        <location evidence="1">Flagellum axoneme</location>
    </subcellularLocation>
</comment>
<keyword evidence="8" id="KW-0966">Cell projection</keyword>
<sequence>MQQTGTYSYQSGAKTVQARPRFREPIPMDQKHGYGNMMYDRRIVRGTMFSPQTVPLDAEEDVRQMRRARRQRKNATQPRDAELNVMLDQQSSSIQGRINMEVQTEQYLEELSEQVPTFDFETQTDYFIDQPTVPCYVPVKSGIDVETQIEDDLFDFDYECEPLLEVLIGKTLEQSLLEVLEEEEIRKVQQHRTEMQQIRNAELQAQQEMENAQMRRFEEKERRKQQQRERIEHEKTISEKVASVAFAHDLLATLQKSVQHSLEGAGYFVDRRQVAISSDFLPWLLEEANSKVKRVSESRQVVRRLVQAAMKKGTDRHIRLEEGVRAGLSLVDDAKKREEEKTIKKENMEIMDSEDKLAAAVKKADERRKRIEEEKALREAEEEELRRQREQEQAEEGENEEGGEEGEDGEQEEEEEEQ</sequence>
<keyword evidence="4" id="KW-0597">Phosphoprotein</keyword>
<evidence type="ECO:0000256" key="1">
    <source>
        <dbReference type="ARBA" id="ARBA00004611"/>
    </source>
</evidence>
<dbReference type="Pfam" id="PF06098">
    <property type="entry name" value="Radial_spoke_3"/>
    <property type="match status" value="1"/>
</dbReference>
<proteinExistence type="inferred from homology"/>
<dbReference type="PANTHER" id="PTHR21648:SF0">
    <property type="entry name" value="RADIAL SPOKE HEAD PROTEIN 3 HOMOLOG"/>
    <property type="match status" value="1"/>
</dbReference>
<evidence type="ECO:0000313" key="12">
    <source>
        <dbReference type="Proteomes" id="UP001281761"/>
    </source>
</evidence>
<evidence type="ECO:0000256" key="10">
    <source>
        <dbReference type="SAM" id="MobiDB-lite"/>
    </source>
</evidence>
<keyword evidence="12" id="KW-1185">Reference proteome</keyword>
<protein>
    <submittedName>
        <fullName evidence="11">Flagellar radial spoke protein 3</fullName>
    </submittedName>
</protein>